<dbReference type="Pfam" id="PF07992">
    <property type="entry name" value="Pyr_redox_2"/>
    <property type="match status" value="1"/>
</dbReference>
<evidence type="ECO:0000256" key="1">
    <source>
        <dbReference type="ARBA" id="ARBA00001974"/>
    </source>
</evidence>
<dbReference type="InterPro" id="IPR023753">
    <property type="entry name" value="FAD/NAD-binding_dom"/>
</dbReference>
<evidence type="ECO:0000313" key="7">
    <source>
        <dbReference type="EMBL" id="KRR29615.1"/>
    </source>
</evidence>
<evidence type="ECO:0000256" key="2">
    <source>
        <dbReference type="ARBA" id="ARBA00022630"/>
    </source>
</evidence>
<dbReference type="InterPro" id="IPR036188">
    <property type="entry name" value="FAD/NAD-bd_sf"/>
</dbReference>
<evidence type="ECO:0000259" key="6">
    <source>
        <dbReference type="Pfam" id="PF14759"/>
    </source>
</evidence>
<dbReference type="InterPro" id="IPR016156">
    <property type="entry name" value="FAD/NAD-linked_Rdtase_dimer_sf"/>
</dbReference>
<name>A0A0R3NGJ2_9BRAD</name>
<keyword evidence="4" id="KW-0560">Oxidoreductase</keyword>
<protein>
    <recommendedName>
        <fullName evidence="9">Ferredoxin reductase</fullName>
    </recommendedName>
</protein>
<dbReference type="GO" id="GO:0016651">
    <property type="term" value="F:oxidoreductase activity, acting on NAD(P)H"/>
    <property type="evidence" value="ECO:0007669"/>
    <property type="project" value="TreeGrafter"/>
</dbReference>
<dbReference type="PANTHER" id="PTHR43557">
    <property type="entry name" value="APOPTOSIS-INDUCING FACTOR 1"/>
    <property type="match status" value="1"/>
</dbReference>
<reference evidence="7 8" key="1">
    <citation type="submission" date="2014-03" db="EMBL/GenBank/DDBJ databases">
        <title>Bradyrhizobium valentinum sp. nov., isolated from effective nodules of Lupinus mariae-josephae, a lupine endemic of basic-lime soils in Eastern Spain.</title>
        <authorList>
            <person name="Duran D."/>
            <person name="Rey L."/>
            <person name="Navarro A."/>
            <person name="Busquets A."/>
            <person name="Imperial J."/>
            <person name="Ruiz-Argueso T."/>
        </authorList>
    </citation>
    <scope>NUCLEOTIDE SEQUENCE [LARGE SCALE GENOMIC DNA]</scope>
    <source>
        <strain evidence="7 8">Ro19</strain>
    </source>
</reference>
<keyword evidence="2" id="KW-0285">Flavoprotein</keyword>
<dbReference type="Proteomes" id="UP000052023">
    <property type="component" value="Unassembled WGS sequence"/>
</dbReference>
<feature type="domain" description="Reductase C-terminal" evidence="6">
    <location>
        <begin position="320"/>
        <end position="401"/>
    </location>
</feature>
<dbReference type="Gene3D" id="3.50.50.60">
    <property type="entry name" value="FAD/NAD(P)-binding domain"/>
    <property type="match status" value="2"/>
</dbReference>
<organism evidence="7 8">
    <name type="scientific">Bradyrhizobium retamae</name>
    <dbReference type="NCBI Taxonomy" id="1300035"/>
    <lineage>
        <taxon>Bacteria</taxon>
        <taxon>Pseudomonadati</taxon>
        <taxon>Pseudomonadota</taxon>
        <taxon>Alphaproteobacteria</taxon>
        <taxon>Hyphomicrobiales</taxon>
        <taxon>Nitrobacteraceae</taxon>
        <taxon>Bradyrhizobium</taxon>
    </lineage>
</organism>
<dbReference type="EMBL" id="LLYA01000020">
    <property type="protein sequence ID" value="KRR29615.1"/>
    <property type="molecule type" value="Genomic_DNA"/>
</dbReference>
<comment type="caution">
    <text evidence="7">The sequence shown here is derived from an EMBL/GenBank/DDBJ whole genome shotgun (WGS) entry which is preliminary data.</text>
</comment>
<evidence type="ECO:0000256" key="4">
    <source>
        <dbReference type="ARBA" id="ARBA00023002"/>
    </source>
</evidence>
<dbReference type="PRINTS" id="PR00411">
    <property type="entry name" value="PNDRDTASEI"/>
</dbReference>
<evidence type="ECO:0008006" key="9">
    <source>
        <dbReference type="Google" id="ProtNLM"/>
    </source>
</evidence>
<evidence type="ECO:0000259" key="5">
    <source>
        <dbReference type="Pfam" id="PF07992"/>
    </source>
</evidence>
<dbReference type="Gene3D" id="3.30.390.30">
    <property type="match status" value="1"/>
</dbReference>
<dbReference type="SUPFAM" id="SSF55424">
    <property type="entry name" value="FAD/NAD-linked reductases, dimerisation (C-terminal) domain"/>
    <property type="match status" value="1"/>
</dbReference>
<dbReference type="PANTHER" id="PTHR43557:SF2">
    <property type="entry name" value="RIESKE DOMAIN-CONTAINING PROTEIN-RELATED"/>
    <property type="match status" value="1"/>
</dbReference>
<dbReference type="RefSeq" id="WP_057841916.1">
    <property type="nucleotide sequence ID" value="NZ_LLYA01000020.1"/>
</dbReference>
<feature type="domain" description="FAD/NAD(P)-binding" evidence="5">
    <location>
        <begin position="4"/>
        <end position="301"/>
    </location>
</feature>
<sequence>MRQKLLIVGGSYAASEIASHARECGYDEDIIIVSEELELPYQRPPLSKAYLKEHTQKVMPLKSAAFYSAKNIELELGTKVLGIERGANTALLSNGTHVTFDTLALAVGARAQRLLCTGADAKNVYYLRSIEDARLLSAASAGAEKVVVIGGGFIGLEVASALAQQLKQVTVVETQNRVLARVVSPEIAEFVSSAHVGHGVKLLTCRAVQSFVGENGVVRKVLLDGGTSLDADIVIFGIGSAPNMELAQQLGLHFENGIIVDSRSRTSRANVFAAGDCTRFFSPFNLNGIPVESVQNATDQARVAGSVIAGKDNVYETLPWFWSDQYDLKLQIAGLAVGATERIARPTVTSGISVFHFRNDACICVESVNGPREHIAARRLLARERITKQQLQDVDFDMPALLKLRALPTDGESVNRADEQKTKVSSD</sequence>
<comment type="cofactor">
    <cofactor evidence="1">
        <name>FAD</name>
        <dbReference type="ChEBI" id="CHEBI:57692"/>
    </cofactor>
</comment>
<accession>A0A0R3NGJ2</accession>
<gene>
    <name evidence="7" type="ORF">CQ13_38470</name>
</gene>
<dbReference type="InterPro" id="IPR050446">
    <property type="entry name" value="FAD-oxidoreductase/Apoptosis"/>
</dbReference>
<dbReference type="GO" id="GO:0005737">
    <property type="term" value="C:cytoplasm"/>
    <property type="evidence" value="ECO:0007669"/>
    <property type="project" value="TreeGrafter"/>
</dbReference>
<dbReference type="InterPro" id="IPR028202">
    <property type="entry name" value="Reductase_C"/>
</dbReference>
<keyword evidence="8" id="KW-1185">Reference proteome</keyword>
<dbReference type="OrthoDB" id="7809559at2"/>
<keyword evidence="3" id="KW-0274">FAD</keyword>
<dbReference type="AlphaFoldDB" id="A0A0R3NGJ2"/>
<evidence type="ECO:0000313" key="8">
    <source>
        <dbReference type="Proteomes" id="UP000052023"/>
    </source>
</evidence>
<proteinExistence type="predicted"/>
<dbReference type="SUPFAM" id="SSF51905">
    <property type="entry name" value="FAD/NAD(P)-binding domain"/>
    <property type="match status" value="2"/>
</dbReference>
<dbReference type="PRINTS" id="PR00368">
    <property type="entry name" value="FADPNR"/>
</dbReference>
<evidence type="ECO:0000256" key="3">
    <source>
        <dbReference type="ARBA" id="ARBA00022827"/>
    </source>
</evidence>
<dbReference type="Pfam" id="PF14759">
    <property type="entry name" value="Reductase_C"/>
    <property type="match status" value="1"/>
</dbReference>